<evidence type="ECO:0000256" key="8">
    <source>
        <dbReference type="ARBA" id="ARBA00038040"/>
    </source>
</evidence>
<evidence type="ECO:0000256" key="9">
    <source>
        <dbReference type="PROSITE-ProRule" id="PRU00175"/>
    </source>
</evidence>
<dbReference type="InterPro" id="IPR014001">
    <property type="entry name" value="Helicase_ATP-bd"/>
</dbReference>
<evidence type="ECO:0000259" key="12">
    <source>
        <dbReference type="PROSITE" id="PS50089"/>
    </source>
</evidence>
<evidence type="ECO:0000256" key="1">
    <source>
        <dbReference type="ARBA" id="ARBA00022723"/>
    </source>
</evidence>
<proteinExistence type="inferred from homology"/>
<dbReference type="SMART" id="SM00360">
    <property type="entry name" value="RRM"/>
    <property type="match status" value="2"/>
</dbReference>
<dbReference type="Pfam" id="PF00271">
    <property type="entry name" value="Helicase_C"/>
    <property type="match status" value="1"/>
</dbReference>
<dbReference type="SUPFAM" id="SSF54928">
    <property type="entry name" value="RNA-binding domain, RBD"/>
    <property type="match status" value="2"/>
</dbReference>
<dbReference type="GO" id="GO:0003723">
    <property type="term" value="F:RNA binding"/>
    <property type="evidence" value="ECO:0007669"/>
    <property type="project" value="InterPro"/>
</dbReference>
<keyword evidence="3 9" id="KW-0863">Zinc-finger</keyword>
<dbReference type="Pfam" id="PF00076">
    <property type="entry name" value="RRM_1"/>
    <property type="match status" value="1"/>
</dbReference>
<sequence length="1486" mass="170228">MNSKAPKELQTIDDDDDEEDEDKKSDQPENEEPILDIIKNHEKKQFELQQNEFRTRVVSLQEKFKSLAASDKDDSYEQLQQLYEQLQREMKHWKTHLPIYSRRIDILELIQKNQIFILKADTGSGKSTQVVQYLWDAGFAQKEQILCTQPRKLAVYTLASRVAEEYGCMLGEEVGCCVGGKRSESASDKTKIKFVTDTVLLKEYQNDQLLQNYSVVIIDAVHERKIDTDLALGIMKQCLEKRKDLKLIVMSATLDTDLLYNYFSNGFLNSCGLLEIAGRNYPIEDTYLDDDVENYVKASVAKAVEIHQKKESGDILVFLTSQEEIGSAINELKQKLGDDKHYIALSLHGHLPEEETEYIFKKIPDKRKIIFSTNIAETSVTINGIQHVIDTGMFKTKMWDPERKIQVLKVGLISQSSVKQRRGRAGRTSPGKCYHLYTVERYQSMDPYSPAEILCTQPLLAILKLKSLGFNDINSFKWIESPPSRDLHEANDTLIWLNALNDQHNLTGLGKEMVRLDIDPRLTAMLHKAKGLKCLSEVLIIAGMLTVSQNIWWRSKGEDGKRAKTEAREGFIHERGDHITFLILYQKWSSFSGSERKAQYDWCRSNYINAKSLQIANNFIGEVSKQMNYEMIKVQDLNQKLIDRILQCIIAGYFQNLAVSNGSLRAGYRVIPTFQSASENLLNARVFLDSALALKNQMPQYICYNELVNLNGMNYITTLFSVNPIWLHSVSQQWYKSANIDKIHLITYVSFTFTNQIPVLMKAVFNKHNCKLDGINKIIKGMVEIDYLERELTIWCQKSNLDNAKKIIEKMLNEGKPALSDEQEEIKIIGRTRIVMGNGGKTKMVLVENECIRIILTMLPATITEERINELCEPYGRVHDICCLQQTNKSACFAVTYHTPDEAQRALKGLNCHVEQGCKISVGGTHLKSNVPIRKQDFALRAVWYLTPSLRIGKIIFTDKKDALVACRLFRDSFYNCRYETSDDLPKLEVTYYRGLTNRAEIKFQTKEQVQEVVKQMQHTMLGSKKINCARGQDSEDNPFVKVTNLPGDTDEEDIRDHFKSYKDILKEKQLHNYTKDIFVRRQKWENTATSQTSDFGLAALQKKFSKHKDFHSTPTYHLRQPTSDGIVMAYIFFDDPGDVGTSIRIFNNTEIQLPGYKSNLRLIPSTVHEIPIYSAVAKAISGHIQRAVKSIKEEFHNQLHIKVVKSATDNAPMKVGIEGDNIEQIRTAKMKFETILKGKEYTWTDHPEKIQIFFNRAGENVLLKIQNKTGCYIWRNVSNSFIRLFGSDKACELAKDKIDEYIKCALINSKYTITVKIPSNHWAQIRSLTSTDQEFVEKKNDVELSFLSNQHHQIRLTGTKSHVLDCENIINKWLTTFSIGDHSSFAPTADCSVCLYRSEYRLQICGHPFCYQCLQIYLSKYFSGVQAEIQCPKDNCGSLLLLRDIKIILRRVDDGMKKLATASLNAYIITDEDLIRCPGDKASSH</sequence>
<dbReference type="SMART" id="SM00490">
    <property type="entry name" value="HELICc"/>
    <property type="match status" value="1"/>
</dbReference>
<name>A0A815TH78_9BILA</name>
<dbReference type="Proteomes" id="UP000663844">
    <property type="component" value="Unassembled WGS sequence"/>
</dbReference>
<evidence type="ECO:0000256" key="7">
    <source>
        <dbReference type="ARBA" id="ARBA00022840"/>
    </source>
</evidence>
<dbReference type="InterPro" id="IPR011545">
    <property type="entry name" value="DEAD/DEAH_box_helicase_dom"/>
</dbReference>
<dbReference type="CDD" id="cd00590">
    <property type="entry name" value="RRM_SF"/>
    <property type="match status" value="2"/>
</dbReference>
<evidence type="ECO:0000313" key="16">
    <source>
        <dbReference type="EMBL" id="CAF4100590.1"/>
    </source>
</evidence>
<evidence type="ECO:0000313" key="15">
    <source>
        <dbReference type="EMBL" id="CAF1502997.1"/>
    </source>
</evidence>
<evidence type="ECO:0000256" key="11">
    <source>
        <dbReference type="SAM" id="MobiDB-lite"/>
    </source>
</evidence>
<dbReference type="SMART" id="SM00184">
    <property type="entry name" value="RING"/>
    <property type="match status" value="1"/>
</dbReference>
<dbReference type="Pfam" id="PF00270">
    <property type="entry name" value="DEAD"/>
    <property type="match status" value="1"/>
</dbReference>
<dbReference type="Pfam" id="PF07717">
    <property type="entry name" value="OB_NTP_bind"/>
    <property type="match status" value="1"/>
</dbReference>
<dbReference type="EMBL" id="CAJOAZ010005451">
    <property type="protein sequence ID" value="CAF4100590.1"/>
    <property type="molecule type" value="Genomic_DNA"/>
</dbReference>
<dbReference type="GO" id="GO:0005524">
    <property type="term" value="F:ATP binding"/>
    <property type="evidence" value="ECO:0007669"/>
    <property type="project" value="UniProtKB-KW"/>
</dbReference>
<dbReference type="InterPro" id="IPR027417">
    <property type="entry name" value="P-loop_NTPase"/>
</dbReference>
<dbReference type="SUPFAM" id="SSF57850">
    <property type="entry name" value="RING/U-box"/>
    <property type="match status" value="1"/>
</dbReference>
<comment type="similarity">
    <text evidence="8">Belongs to the DEAD box helicase family. DEAH subfamily. PRP16 sub-subfamily.</text>
</comment>
<dbReference type="CDD" id="cd18791">
    <property type="entry name" value="SF2_C_RHA"/>
    <property type="match status" value="1"/>
</dbReference>
<keyword evidence="7" id="KW-0067">ATP-binding</keyword>
<keyword evidence="2" id="KW-0547">Nucleotide-binding</keyword>
<feature type="coiled-coil region" evidence="10">
    <location>
        <begin position="69"/>
        <end position="96"/>
    </location>
</feature>
<dbReference type="Gene3D" id="3.30.40.10">
    <property type="entry name" value="Zinc/RING finger domain, C3HC4 (zinc finger)"/>
    <property type="match status" value="1"/>
</dbReference>
<dbReference type="GO" id="GO:0008270">
    <property type="term" value="F:zinc ion binding"/>
    <property type="evidence" value="ECO:0007669"/>
    <property type="project" value="UniProtKB-KW"/>
</dbReference>
<keyword evidence="10" id="KW-0175">Coiled coil</keyword>
<dbReference type="Proteomes" id="UP000663845">
    <property type="component" value="Unassembled WGS sequence"/>
</dbReference>
<dbReference type="PROSITE" id="PS50089">
    <property type="entry name" value="ZF_RING_2"/>
    <property type="match status" value="1"/>
</dbReference>
<dbReference type="InterPro" id="IPR011709">
    <property type="entry name" value="DEAD-box_helicase_OB_fold"/>
</dbReference>
<feature type="domain" description="Helicase C-terminal" evidence="14">
    <location>
        <begin position="299"/>
        <end position="469"/>
    </location>
</feature>
<dbReference type="InterPro" id="IPR007502">
    <property type="entry name" value="Helicase-assoc_dom"/>
</dbReference>
<dbReference type="SMART" id="SM00847">
    <property type="entry name" value="HA2"/>
    <property type="match status" value="1"/>
</dbReference>
<dbReference type="GO" id="GO:0016787">
    <property type="term" value="F:hydrolase activity"/>
    <property type="evidence" value="ECO:0007669"/>
    <property type="project" value="UniProtKB-KW"/>
</dbReference>
<dbReference type="InterPro" id="IPR013083">
    <property type="entry name" value="Znf_RING/FYVE/PHD"/>
</dbReference>
<gene>
    <name evidence="15" type="ORF">JYZ213_LOCUS43591</name>
    <name evidence="16" type="ORF">OXD698_LOCUS35394</name>
</gene>
<feature type="domain" description="Helicase ATP-binding" evidence="13">
    <location>
        <begin position="107"/>
        <end position="272"/>
    </location>
</feature>
<protein>
    <submittedName>
        <fullName evidence="15">Uncharacterized protein</fullName>
    </submittedName>
</protein>
<dbReference type="CDD" id="cd17917">
    <property type="entry name" value="DEXHc_RHA-like"/>
    <property type="match status" value="1"/>
</dbReference>
<dbReference type="EMBL" id="CAJNOG010002392">
    <property type="protein sequence ID" value="CAF1502997.1"/>
    <property type="molecule type" value="Genomic_DNA"/>
</dbReference>
<dbReference type="PROSITE" id="PS00518">
    <property type="entry name" value="ZF_RING_1"/>
    <property type="match status" value="1"/>
</dbReference>
<evidence type="ECO:0000256" key="4">
    <source>
        <dbReference type="ARBA" id="ARBA00022801"/>
    </source>
</evidence>
<evidence type="ECO:0000256" key="5">
    <source>
        <dbReference type="ARBA" id="ARBA00022806"/>
    </source>
</evidence>
<accession>A0A815TH78</accession>
<dbReference type="Gene3D" id="1.20.120.1080">
    <property type="match status" value="1"/>
</dbReference>
<evidence type="ECO:0000313" key="17">
    <source>
        <dbReference type="Proteomes" id="UP000663845"/>
    </source>
</evidence>
<dbReference type="Gene3D" id="3.40.50.300">
    <property type="entry name" value="P-loop containing nucleotide triphosphate hydrolases"/>
    <property type="match status" value="2"/>
</dbReference>
<keyword evidence="5" id="KW-0347">Helicase</keyword>
<evidence type="ECO:0000256" key="2">
    <source>
        <dbReference type="ARBA" id="ARBA00022741"/>
    </source>
</evidence>
<feature type="region of interest" description="Disordered" evidence="11">
    <location>
        <begin position="1"/>
        <end position="34"/>
    </location>
</feature>
<dbReference type="InterPro" id="IPR035979">
    <property type="entry name" value="RBD_domain_sf"/>
</dbReference>
<comment type="caution">
    <text evidence="15">The sequence shown here is derived from an EMBL/GenBank/DDBJ whole genome shotgun (WGS) entry which is preliminary data.</text>
</comment>
<dbReference type="GO" id="GO:0004386">
    <property type="term" value="F:helicase activity"/>
    <property type="evidence" value="ECO:0007669"/>
    <property type="project" value="UniProtKB-KW"/>
</dbReference>
<dbReference type="Gene3D" id="3.30.70.330">
    <property type="match status" value="1"/>
</dbReference>
<dbReference type="PROSITE" id="PS51194">
    <property type="entry name" value="HELICASE_CTER"/>
    <property type="match status" value="1"/>
</dbReference>
<dbReference type="PANTHER" id="PTHR18934">
    <property type="entry name" value="ATP-DEPENDENT RNA HELICASE"/>
    <property type="match status" value="1"/>
</dbReference>
<dbReference type="Pfam" id="PF21010">
    <property type="entry name" value="HA2_C"/>
    <property type="match status" value="1"/>
</dbReference>
<dbReference type="SUPFAM" id="SSF52540">
    <property type="entry name" value="P-loop containing nucleoside triphosphate hydrolases"/>
    <property type="match status" value="1"/>
</dbReference>
<dbReference type="PROSITE" id="PS51192">
    <property type="entry name" value="HELICASE_ATP_BIND_1"/>
    <property type="match status" value="1"/>
</dbReference>
<evidence type="ECO:0000256" key="10">
    <source>
        <dbReference type="SAM" id="Coils"/>
    </source>
</evidence>
<feature type="compositionally biased region" description="Acidic residues" evidence="11">
    <location>
        <begin position="11"/>
        <end position="21"/>
    </location>
</feature>
<feature type="domain" description="RING-type" evidence="12">
    <location>
        <begin position="1392"/>
        <end position="1436"/>
    </location>
</feature>
<dbReference type="InterPro" id="IPR001841">
    <property type="entry name" value="Znf_RING"/>
</dbReference>
<dbReference type="InterPro" id="IPR017907">
    <property type="entry name" value="Znf_RING_CS"/>
</dbReference>
<evidence type="ECO:0000256" key="6">
    <source>
        <dbReference type="ARBA" id="ARBA00022833"/>
    </source>
</evidence>
<dbReference type="PANTHER" id="PTHR18934:SF91">
    <property type="entry name" value="PRE-MRNA-SPLICING FACTOR ATP-DEPENDENT RNA HELICASE PRP16"/>
    <property type="match status" value="1"/>
</dbReference>
<dbReference type="InterPro" id="IPR001650">
    <property type="entry name" value="Helicase_C-like"/>
</dbReference>
<keyword evidence="6" id="KW-0862">Zinc</keyword>
<evidence type="ECO:0000256" key="3">
    <source>
        <dbReference type="ARBA" id="ARBA00022771"/>
    </source>
</evidence>
<dbReference type="InterPro" id="IPR012677">
    <property type="entry name" value="Nucleotide-bd_a/b_plait_sf"/>
</dbReference>
<organism evidence="15 17">
    <name type="scientific">Adineta steineri</name>
    <dbReference type="NCBI Taxonomy" id="433720"/>
    <lineage>
        <taxon>Eukaryota</taxon>
        <taxon>Metazoa</taxon>
        <taxon>Spiralia</taxon>
        <taxon>Gnathifera</taxon>
        <taxon>Rotifera</taxon>
        <taxon>Eurotatoria</taxon>
        <taxon>Bdelloidea</taxon>
        <taxon>Adinetida</taxon>
        <taxon>Adinetidae</taxon>
        <taxon>Adineta</taxon>
    </lineage>
</organism>
<dbReference type="SMART" id="SM00487">
    <property type="entry name" value="DEXDc"/>
    <property type="match status" value="1"/>
</dbReference>
<reference evidence="15" key="1">
    <citation type="submission" date="2021-02" db="EMBL/GenBank/DDBJ databases">
        <authorList>
            <person name="Nowell W R."/>
        </authorList>
    </citation>
    <scope>NUCLEOTIDE SEQUENCE</scope>
</reference>
<keyword evidence="1" id="KW-0479">Metal-binding</keyword>
<evidence type="ECO:0000259" key="14">
    <source>
        <dbReference type="PROSITE" id="PS51194"/>
    </source>
</evidence>
<evidence type="ECO:0000259" key="13">
    <source>
        <dbReference type="PROSITE" id="PS51192"/>
    </source>
</evidence>
<dbReference type="InterPro" id="IPR000504">
    <property type="entry name" value="RRM_dom"/>
</dbReference>
<keyword evidence="4" id="KW-0378">Hydrolase</keyword>